<keyword evidence="1" id="KW-0812">Transmembrane</keyword>
<evidence type="ECO:0000313" key="3">
    <source>
        <dbReference type="Proteomes" id="UP000199506"/>
    </source>
</evidence>
<keyword evidence="1" id="KW-0472">Membrane</keyword>
<name>A0A1H7HED8_9EURY</name>
<dbReference type="AlphaFoldDB" id="A0A1H7HED8"/>
<protein>
    <recommendedName>
        <fullName evidence="4">Carboxypeptidase regulatory-like domain-containing protein</fullName>
    </recommendedName>
</protein>
<dbReference type="Gene3D" id="2.60.40.10">
    <property type="entry name" value="Immunoglobulins"/>
    <property type="match status" value="1"/>
</dbReference>
<dbReference type="InterPro" id="IPR013783">
    <property type="entry name" value="Ig-like_fold"/>
</dbReference>
<dbReference type="EMBL" id="FOAK01000002">
    <property type="protein sequence ID" value="SEK48631.1"/>
    <property type="molecule type" value="Genomic_DNA"/>
</dbReference>
<evidence type="ECO:0008006" key="4">
    <source>
        <dbReference type="Google" id="ProtNLM"/>
    </source>
</evidence>
<evidence type="ECO:0000313" key="2">
    <source>
        <dbReference type="EMBL" id="SEK48631.1"/>
    </source>
</evidence>
<dbReference type="OrthoDB" id="76848at2157"/>
<feature type="transmembrane region" description="Helical" evidence="1">
    <location>
        <begin position="7"/>
        <end position="26"/>
    </location>
</feature>
<dbReference type="SUPFAM" id="SSF49373">
    <property type="entry name" value="Invasin/intimin cell-adhesion fragments"/>
    <property type="match status" value="1"/>
</dbReference>
<dbReference type="Proteomes" id="UP000199506">
    <property type="component" value="Unassembled WGS sequence"/>
</dbReference>
<gene>
    <name evidence="2" type="ORF">SAMN05216439_1033</name>
</gene>
<dbReference type="InterPro" id="IPR008964">
    <property type="entry name" value="Invasin/intimin_cell_adhesion"/>
</dbReference>
<sequence>MEKQSKILIVLLIVFLICVGVFWFQFNNNVSTFMIVNETHVTENSSFSGMLVDSYGNGVANQTIAYHEPGGNVGTLTTDENGEFTVELAKYLSNSTSDNYYGDFKFSGNGKYQGCAYEGNVTVGI</sequence>
<dbReference type="RefSeq" id="WP_069573008.1">
    <property type="nucleotide sequence ID" value="NZ_FOAK01000002.1"/>
</dbReference>
<accession>A0A1H7HED8</accession>
<reference evidence="2 3" key="1">
    <citation type="submission" date="2016-10" db="EMBL/GenBank/DDBJ databases">
        <authorList>
            <person name="de Groot N.N."/>
        </authorList>
    </citation>
    <scope>NUCLEOTIDE SEQUENCE [LARGE SCALE GENOMIC DNA]</scope>
    <source>
        <strain evidence="2 3">DSM 11978</strain>
    </source>
</reference>
<evidence type="ECO:0000256" key="1">
    <source>
        <dbReference type="SAM" id="Phobius"/>
    </source>
</evidence>
<dbReference type="STRING" id="190974.SAMN05216439_1033"/>
<keyword evidence="1" id="KW-1133">Transmembrane helix</keyword>
<organism evidence="2 3">
    <name type="scientific">Methanobrevibacter gottschalkii</name>
    <dbReference type="NCBI Taxonomy" id="190974"/>
    <lineage>
        <taxon>Archaea</taxon>
        <taxon>Methanobacteriati</taxon>
        <taxon>Methanobacteriota</taxon>
        <taxon>Methanomada group</taxon>
        <taxon>Methanobacteria</taxon>
        <taxon>Methanobacteriales</taxon>
        <taxon>Methanobacteriaceae</taxon>
        <taxon>Methanobrevibacter</taxon>
    </lineage>
</organism>
<proteinExistence type="predicted"/>